<keyword evidence="3" id="KW-1185">Reference proteome</keyword>
<keyword evidence="1" id="KW-0472">Membrane</keyword>
<feature type="transmembrane region" description="Helical" evidence="1">
    <location>
        <begin position="124"/>
        <end position="144"/>
    </location>
</feature>
<dbReference type="RefSeq" id="WP_179164951.1">
    <property type="nucleotide sequence ID" value="NZ_JACHFL010000010.1"/>
</dbReference>
<sequence>MSRSIHSFTDPRLPLAASLSMLAAALHGGVTGAHFTEWVGYGVFFLVATITQFVWGGLLLIRFLETKAAQRDPFPRVGESTWENSYLWAGIIGNLLIAALYVVTRTAGIPGFGPASGEIEAWDVFGLTTTALEALLVVLLLVVLKARSRLP</sequence>
<feature type="transmembrane region" description="Helical" evidence="1">
    <location>
        <begin position="85"/>
        <end position="104"/>
    </location>
</feature>
<reference evidence="2 3" key="1">
    <citation type="submission" date="2020-08" db="EMBL/GenBank/DDBJ databases">
        <title>Genomic Encyclopedia of Type Strains, Phase IV (KMG-IV): sequencing the most valuable type-strain genomes for metagenomic binning, comparative biology and taxonomic classification.</title>
        <authorList>
            <person name="Goeker M."/>
        </authorList>
    </citation>
    <scope>NUCLEOTIDE SEQUENCE [LARGE SCALE GENOMIC DNA]</scope>
    <source>
        <strain evidence="2 3">DSM 27939</strain>
    </source>
</reference>
<keyword evidence="1" id="KW-0812">Transmembrane</keyword>
<proteinExistence type="predicted"/>
<gene>
    <name evidence="2" type="ORF">HNQ08_003537</name>
</gene>
<dbReference type="Proteomes" id="UP000552709">
    <property type="component" value="Unassembled WGS sequence"/>
</dbReference>
<keyword evidence="1" id="KW-1133">Transmembrane helix</keyword>
<evidence type="ECO:0000313" key="2">
    <source>
        <dbReference type="EMBL" id="MBB5364425.1"/>
    </source>
</evidence>
<comment type="caution">
    <text evidence="2">The sequence shown here is derived from an EMBL/GenBank/DDBJ whole genome shotgun (WGS) entry which is preliminary data.</text>
</comment>
<dbReference type="AlphaFoldDB" id="A0A7W8NG39"/>
<name>A0A7W8NG39_9DEIO</name>
<protein>
    <submittedName>
        <fullName evidence="2">Low affinity Fe/Cu permease</fullName>
    </submittedName>
</protein>
<dbReference type="EMBL" id="JACHFL010000010">
    <property type="protein sequence ID" value="MBB5364425.1"/>
    <property type="molecule type" value="Genomic_DNA"/>
</dbReference>
<organism evidence="2 3">
    <name type="scientific">Deinococcus humi</name>
    <dbReference type="NCBI Taxonomy" id="662880"/>
    <lineage>
        <taxon>Bacteria</taxon>
        <taxon>Thermotogati</taxon>
        <taxon>Deinococcota</taxon>
        <taxon>Deinococci</taxon>
        <taxon>Deinococcales</taxon>
        <taxon>Deinococcaceae</taxon>
        <taxon>Deinococcus</taxon>
    </lineage>
</organism>
<evidence type="ECO:0000313" key="3">
    <source>
        <dbReference type="Proteomes" id="UP000552709"/>
    </source>
</evidence>
<feature type="transmembrane region" description="Helical" evidence="1">
    <location>
        <begin position="42"/>
        <end position="64"/>
    </location>
</feature>
<accession>A0A7W8NG39</accession>
<evidence type="ECO:0000256" key="1">
    <source>
        <dbReference type="SAM" id="Phobius"/>
    </source>
</evidence>